<name>A0A835H403_9MAGN</name>
<keyword evidence="1" id="KW-0813">Transport</keyword>
<dbReference type="EMBL" id="JADFTS010000008">
    <property type="protein sequence ID" value="KAF9592816.1"/>
    <property type="molecule type" value="Genomic_DNA"/>
</dbReference>
<organism evidence="5 6">
    <name type="scientific">Coptis chinensis</name>
    <dbReference type="NCBI Taxonomy" id="261450"/>
    <lineage>
        <taxon>Eukaryota</taxon>
        <taxon>Viridiplantae</taxon>
        <taxon>Streptophyta</taxon>
        <taxon>Embryophyta</taxon>
        <taxon>Tracheophyta</taxon>
        <taxon>Spermatophyta</taxon>
        <taxon>Magnoliopsida</taxon>
        <taxon>Ranunculales</taxon>
        <taxon>Ranunculaceae</taxon>
        <taxon>Coptidoideae</taxon>
        <taxon>Coptis</taxon>
    </lineage>
</organism>
<gene>
    <name evidence="5" type="ORF">IFM89_017435</name>
</gene>
<dbReference type="Proteomes" id="UP000631114">
    <property type="component" value="Unassembled WGS sequence"/>
</dbReference>
<evidence type="ECO:0000256" key="3">
    <source>
        <dbReference type="SAM" id="Coils"/>
    </source>
</evidence>
<dbReference type="OrthoDB" id="687110at2759"/>
<dbReference type="AlphaFoldDB" id="A0A835H403"/>
<keyword evidence="2" id="KW-0341">Growth regulation</keyword>
<evidence type="ECO:0000256" key="2">
    <source>
        <dbReference type="ARBA" id="ARBA00022604"/>
    </source>
</evidence>
<comment type="caution">
    <text evidence="5">The sequence shown here is derived from an EMBL/GenBank/DDBJ whole genome shotgun (WGS) entry which is preliminary data.</text>
</comment>
<feature type="coiled-coil region" evidence="3">
    <location>
        <begin position="355"/>
        <end position="452"/>
    </location>
</feature>
<reference evidence="5 6" key="1">
    <citation type="submission" date="2020-10" db="EMBL/GenBank/DDBJ databases">
        <title>The Coptis chinensis genome and diversification of protoberbering-type alkaloids.</title>
        <authorList>
            <person name="Wang B."/>
            <person name="Shu S."/>
            <person name="Song C."/>
            <person name="Liu Y."/>
        </authorList>
    </citation>
    <scope>NUCLEOTIDE SEQUENCE [LARGE SCALE GENOMIC DNA]</scope>
    <source>
        <strain evidence="5">HL-2020</strain>
        <tissue evidence="5">Leaf</tissue>
    </source>
</reference>
<evidence type="ECO:0000313" key="5">
    <source>
        <dbReference type="EMBL" id="KAF9592816.1"/>
    </source>
</evidence>
<evidence type="ECO:0000256" key="1">
    <source>
        <dbReference type="ARBA" id="ARBA00022448"/>
    </source>
</evidence>
<dbReference type="InterPro" id="IPR007930">
    <property type="entry name" value="DUF724"/>
</dbReference>
<accession>A0A835H403</accession>
<keyword evidence="3" id="KW-0175">Coiled coil</keyword>
<proteinExistence type="predicted"/>
<dbReference type="Pfam" id="PF05266">
    <property type="entry name" value="DUF724"/>
    <property type="match status" value="1"/>
</dbReference>
<sequence>MDLKGNKVVVKETVQACNAALSSEISAVPIENTHETPTSNSNFSSLCKKINKGEVSVQSMSVVTHPKSPLPELETVLNSNTPNSMEEYLQRMEKDTSCSSTDIMTSPSEGFGGHPTLKFYPAKVRTDFDCDRSGTRRTIVDSSFSMLSKISGEPCDSSKTHLQYLQNIHAVQSPAQSRKSLGGDEINQPEEGVGGQTTIDLETGRHSKQIVSEGVSPDSQLTSSGMAVISREESVNGNIFEDPFYMDSCSRSLEEKKNTGDQCYMVVEDGEDAISMQAFLIDHNKATLSQKPRPEFLREGQVLSLMLSFADLVEKTKEAQLNEPKTDLENKLESLKYFKALGFNVRPIQTRPEELLRVKNRHLQLDGKLKQVEREMIEEQSKEKSLTSEVDGLDEKLGELRESMSKISQELEIVVMEKQTKGSSFGLLQNRLKDMEKEVERAKLDITCITEAP</sequence>
<protein>
    <submittedName>
        <fullName evidence="5">Uncharacterized protein</fullName>
    </submittedName>
</protein>
<evidence type="ECO:0000313" key="6">
    <source>
        <dbReference type="Proteomes" id="UP000631114"/>
    </source>
</evidence>
<feature type="region of interest" description="Disordered" evidence="4">
    <location>
        <begin position="173"/>
        <end position="198"/>
    </location>
</feature>
<evidence type="ECO:0000256" key="4">
    <source>
        <dbReference type="SAM" id="MobiDB-lite"/>
    </source>
</evidence>
<keyword evidence="6" id="KW-1185">Reference proteome</keyword>